<sequence>MDKTVGIIGLGIMGGAIARNLVERGWRVVGFDTDAERCAELAQANVEIVGDVARVARSAPIIMTSLPTPAAVEDVAQKIAGSGQPPRIVAELSTLSIADKVRFEAILKKAGHIALDCPLSGTGAQAKIRDLIVYASGDGNAIAQCKDLFADFAKQSADLGRYGNGSRMKFIANHLVAIHNVAAAEAMVLAERAGLDPKMVVDMVGPGAGGSRMFQMRAPMMVEGVYEPATMKVSIWKKDMAVIAEFADEVGCATPLFTLTQPVYAKALAMGLGDQDTAAVFEVLKKTIVTAPKSTAREPD</sequence>
<evidence type="ECO:0000256" key="1">
    <source>
        <dbReference type="ARBA" id="ARBA00023002"/>
    </source>
</evidence>
<dbReference type="PANTHER" id="PTHR43580:SF2">
    <property type="entry name" value="CYTOKINE-LIKE NUCLEAR FACTOR N-PAC"/>
    <property type="match status" value="1"/>
</dbReference>
<dbReference type="Pfam" id="PF03446">
    <property type="entry name" value="NAD_binding_2"/>
    <property type="match status" value="1"/>
</dbReference>
<reference evidence="6 7" key="1">
    <citation type="submission" date="2016-11" db="EMBL/GenBank/DDBJ databases">
        <authorList>
            <person name="Jaros S."/>
            <person name="Januszkiewicz K."/>
            <person name="Wedrychowicz H."/>
        </authorList>
    </citation>
    <scope>NUCLEOTIDE SEQUENCE [LARGE SCALE GENOMIC DNA]</scope>
    <source>
        <strain evidence="6 7">GAS242</strain>
    </source>
</reference>
<dbReference type="InterPro" id="IPR036291">
    <property type="entry name" value="NAD(P)-bd_dom_sf"/>
</dbReference>
<dbReference type="PIRSF" id="PIRSF000103">
    <property type="entry name" value="HIBADH"/>
    <property type="match status" value="1"/>
</dbReference>
<name>A0A1M5UWU3_9BRAD</name>
<dbReference type="InterPro" id="IPR006115">
    <property type="entry name" value="6PGDH_NADP-bd"/>
</dbReference>
<evidence type="ECO:0000259" key="4">
    <source>
        <dbReference type="Pfam" id="PF03446"/>
    </source>
</evidence>
<dbReference type="AlphaFoldDB" id="A0A1M5UWU3"/>
<dbReference type="InterPro" id="IPR013328">
    <property type="entry name" value="6PGD_dom2"/>
</dbReference>
<gene>
    <name evidence="6" type="ORF">SAMN05444169_8710</name>
</gene>
<proteinExistence type="predicted"/>
<dbReference type="SUPFAM" id="SSF51735">
    <property type="entry name" value="NAD(P)-binding Rossmann-fold domains"/>
    <property type="match status" value="1"/>
</dbReference>
<dbReference type="SUPFAM" id="SSF48179">
    <property type="entry name" value="6-phosphogluconate dehydrogenase C-terminal domain-like"/>
    <property type="match status" value="1"/>
</dbReference>
<evidence type="ECO:0000256" key="2">
    <source>
        <dbReference type="ARBA" id="ARBA00023027"/>
    </source>
</evidence>
<feature type="domain" description="6-phosphogluconate dehydrogenase NADP-binding" evidence="4">
    <location>
        <begin position="4"/>
        <end position="156"/>
    </location>
</feature>
<dbReference type="InterPro" id="IPR015815">
    <property type="entry name" value="HIBADH-related"/>
</dbReference>
<evidence type="ECO:0000313" key="6">
    <source>
        <dbReference type="EMBL" id="SHH67348.1"/>
    </source>
</evidence>
<dbReference type="Pfam" id="PF14833">
    <property type="entry name" value="NAD_binding_11"/>
    <property type="match status" value="1"/>
</dbReference>
<dbReference type="InterPro" id="IPR008927">
    <property type="entry name" value="6-PGluconate_DH-like_C_sf"/>
</dbReference>
<protein>
    <submittedName>
        <fullName evidence="6">3-hydroxyisobutyrate dehydrogenase/glyoxylate/succinic semialdehyde reductase</fullName>
    </submittedName>
</protein>
<feature type="active site" evidence="3">
    <location>
        <position position="169"/>
    </location>
</feature>
<dbReference type="Gene3D" id="1.10.1040.10">
    <property type="entry name" value="N-(1-d-carboxylethyl)-l-norvaline Dehydrogenase, domain 2"/>
    <property type="match status" value="1"/>
</dbReference>
<dbReference type="InterPro" id="IPR051265">
    <property type="entry name" value="HIBADH-related_NP60_sf"/>
</dbReference>
<dbReference type="InterPro" id="IPR029154">
    <property type="entry name" value="HIBADH-like_NADP-bd"/>
</dbReference>
<dbReference type="OrthoDB" id="9812907at2"/>
<dbReference type="GO" id="GO:0050661">
    <property type="term" value="F:NADP binding"/>
    <property type="evidence" value="ECO:0007669"/>
    <property type="project" value="InterPro"/>
</dbReference>
<evidence type="ECO:0000313" key="7">
    <source>
        <dbReference type="Proteomes" id="UP000190675"/>
    </source>
</evidence>
<keyword evidence="1" id="KW-0560">Oxidoreductase</keyword>
<evidence type="ECO:0000256" key="3">
    <source>
        <dbReference type="PIRSR" id="PIRSR000103-1"/>
    </source>
</evidence>
<dbReference type="Gene3D" id="3.40.50.720">
    <property type="entry name" value="NAD(P)-binding Rossmann-like Domain"/>
    <property type="match status" value="1"/>
</dbReference>
<dbReference type="GO" id="GO:0051287">
    <property type="term" value="F:NAD binding"/>
    <property type="evidence" value="ECO:0007669"/>
    <property type="project" value="InterPro"/>
</dbReference>
<organism evidence="6 7">
    <name type="scientific">Bradyrhizobium erythrophlei</name>
    <dbReference type="NCBI Taxonomy" id="1437360"/>
    <lineage>
        <taxon>Bacteria</taxon>
        <taxon>Pseudomonadati</taxon>
        <taxon>Pseudomonadota</taxon>
        <taxon>Alphaproteobacteria</taxon>
        <taxon>Hyphomicrobiales</taxon>
        <taxon>Nitrobacteraceae</taxon>
        <taxon>Bradyrhizobium</taxon>
    </lineage>
</organism>
<evidence type="ECO:0000259" key="5">
    <source>
        <dbReference type="Pfam" id="PF14833"/>
    </source>
</evidence>
<feature type="domain" description="3-hydroxyisobutyrate dehydrogenase-like NAD-binding" evidence="5">
    <location>
        <begin position="163"/>
        <end position="283"/>
    </location>
</feature>
<accession>A0A1M5UWU3</accession>
<dbReference type="EMBL" id="LT670818">
    <property type="protein sequence ID" value="SHH67348.1"/>
    <property type="molecule type" value="Genomic_DNA"/>
</dbReference>
<dbReference type="PANTHER" id="PTHR43580">
    <property type="entry name" value="OXIDOREDUCTASE GLYR1-RELATED"/>
    <property type="match status" value="1"/>
</dbReference>
<keyword evidence="2" id="KW-0520">NAD</keyword>
<dbReference type="Proteomes" id="UP000190675">
    <property type="component" value="Chromosome I"/>
</dbReference>
<dbReference type="GO" id="GO:0016491">
    <property type="term" value="F:oxidoreductase activity"/>
    <property type="evidence" value="ECO:0007669"/>
    <property type="project" value="UniProtKB-KW"/>
</dbReference>
<dbReference type="RefSeq" id="WP_079572196.1">
    <property type="nucleotide sequence ID" value="NZ_LT670818.1"/>
</dbReference>